<dbReference type="InterPro" id="IPR001509">
    <property type="entry name" value="Epimerase_deHydtase"/>
</dbReference>
<keyword evidence="5" id="KW-1185">Reference proteome</keyword>
<name>A0ABQ2KVQ1_9BACL</name>
<feature type="domain" description="DUF1731" evidence="3">
    <location>
        <begin position="253"/>
        <end position="302"/>
    </location>
</feature>
<dbReference type="NCBIfam" id="TIGR01777">
    <property type="entry name" value="yfcH"/>
    <property type="match status" value="1"/>
</dbReference>
<dbReference type="PANTHER" id="PTHR11092">
    <property type="entry name" value="SUGAR NUCLEOTIDE EPIMERASE RELATED"/>
    <property type="match status" value="1"/>
</dbReference>
<gene>
    <name evidence="4" type="ORF">GCM10010969_08890</name>
</gene>
<evidence type="ECO:0000259" key="2">
    <source>
        <dbReference type="Pfam" id="PF01370"/>
    </source>
</evidence>
<reference evidence="5" key="1">
    <citation type="journal article" date="2019" name="Int. J. Syst. Evol. Microbiol.">
        <title>The Global Catalogue of Microorganisms (GCM) 10K type strain sequencing project: providing services to taxonomists for standard genome sequencing and annotation.</title>
        <authorList>
            <consortium name="The Broad Institute Genomics Platform"/>
            <consortium name="The Broad Institute Genome Sequencing Center for Infectious Disease"/>
            <person name="Wu L."/>
            <person name="Ma J."/>
        </authorList>
    </citation>
    <scope>NUCLEOTIDE SEQUENCE [LARGE SCALE GENOMIC DNA]</scope>
    <source>
        <strain evidence="5">CGMCC 1.6964</strain>
    </source>
</reference>
<feature type="domain" description="NAD-dependent epimerase/dehydratase" evidence="2">
    <location>
        <begin position="14"/>
        <end position="225"/>
    </location>
</feature>
<dbReference type="Proteomes" id="UP000606653">
    <property type="component" value="Unassembled WGS sequence"/>
</dbReference>
<dbReference type="PANTHER" id="PTHR11092:SF0">
    <property type="entry name" value="EPIMERASE FAMILY PROTEIN SDR39U1"/>
    <property type="match status" value="1"/>
</dbReference>
<dbReference type="InterPro" id="IPR036291">
    <property type="entry name" value="NAD(P)-bd_dom_sf"/>
</dbReference>
<accession>A0ABQ2KVQ1</accession>
<evidence type="ECO:0000259" key="3">
    <source>
        <dbReference type="Pfam" id="PF08338"/>
    </source>
</evidence>
<dbReference type="Pfam" id="PF01370">
    <property type="entry name" value="Epimerase"/>
    <property type="match status" value="1"/>
</dbReference>
<organism evidence="4 5">
    <name type="scientific">Saccharibacillus kuerlensis</name>
    <dbReference type="NCBI Taxonomy" id="459527"/>
    <lineage>
        <taxon>Bacteria</taxon>
        <taxon>Bacillati</taxon>
        <taxon>Bacillota</taxon>
        <taxon>Bacilli</taxon>
        <taxon>Bacillales</taxon>
        <taxon>Paenibacillaceae</taxon>
        <taxon>Saccharibacillus</taxon>
    </lineage>
</organism>
<dbReference type="CDD" id="cd05242">
    <property type="entry name" value="SDR_a8"/>
    <property type="match status" value="1"/>
</dbReference>
<dbReference type="Pfam" id="PF08338">
    <property type="entry name" value="DUF1731"/>
    <property type="match status" value="1"/>
</dbReference>
<evidence type="ECO:0000256" key="1">
    <source>
        <dbReference type="ARBA" id="ARBA00009353"/>
    </source>
</evidence>
<dbReference type="EMBL" id="BMLN01000002">
    <property type="protein sequence ID" value="GGN94291.1"/>
    <property type="molecule type" value="Genomic_DNA"/>
</dbReference>
<comment type="similarity">
    <text evidence="1">Belongs to the NAD(P)-dependent epimerase/dehydratase family. SDR39U1 subfamily.</text>
</comment>
<sequence length="304" mass="33996">MTSPNAFSTSNPKIVLAGATGFIGRALQKRYAEKGYDLRMISRRTGDISWNDHAEMTNALNGAALLVNLAGRSVNCRYNEHNKREIMNSRTETTHALGEAVMSCYNPPELWINSGTATIYRDARDRPMTEEDGELGSGFSVEVAKAWEEAFFSSSTPATRKAVLRISIVLGRGGGVMTPYINLVRFGLGGHQGPGDQRFSWVHLEDLCRMIEFLEERKDLSGIFNASAPEQVTNAEQMKIMREAYGRRLGLPAPAWMLEVGAVAIRTETELILKSRWVAPERMLREGFQFRYPTLREAMAEIAR</sequence>
<dbReference type="RefSeq" id="WP_018977970.1">
    <property type="nucleotide sequence ID" value="NZ_BMLN01000002.1"/>
</dbReference>
<comment type="caution">
    <text evidence="4">The sequence shown here is derived from an EMBL/GenBank/DDBJ whole genome shotgun (WGS) entry which is preliminary data.</text>
</comment>
<evidence type="ECO:0000313" key="4">
    <source>
        <dbReference type="EMBL" id="GGN94291.1"/>
    </source>
</evidence>
<protein>
    <submittedName>
        <fullName evidence="4">NAD-dependent epimerase</fullName>
    </submittedName>
</protein>
<evidence type="ECO:0000313" key="5">
    <source>
        <dbReference type="Proteomes" id="UP000606653"/>
    </source>
</evidence>
<dbReference type="InterPro" id="IPR013549">
    <property type="entry name" value="DUF1731"/>
</dbReference>
<dbReference type="InterPro" id="IPR010099">
    <property type="entry name" value="SDR39U1"/>
</dbReference>
<proteinExistence type="inferred from homology"/>
<dbReference type="SUPFAM" id="SSF51735">
    <property type="entry name" value="NAD(P)-binding Rossmann-fold domains"/>
    <property type="match status" value="1"/>
</dbReference>
<dbReference type="Gene3D" id="3.40.50.720">
    <property type="entry name" value="NAD(P)-binding Rossmann-like Domain"/>
    <property type="match status" value="1"/>
</dbReference>